<evidence type="ECO:0000256" key="1">
    <source>
        <dbReference type="SAM" id="Phobius"/>
    </source>
</evidence>
<keyword evidence="1" id="KW-0812">Transmembrane</keyword>
<keyword evidence="1" id="KW-0472">Membrane</keyword>
<reference evidence="2 3" key="2">
    <citation type="submission" date="2019-09" db="EMBL/GenBank/DDBJ databases">
        <authorList>
            <person name="Jin C."/>
        </authorList>
    </citation>
    <scope>NUCLEOTIDE SEQUENCE [LARGE SCALE GENOMIC DNA]</scope>
    <source>
        <strain evidence="2 3">BN130099</strain>
    </source>
</reference>
<dbReference type="Proteomes" id="UP000325003">
    <property type="component" value="Unassembled WGS sequence"/>
</dbReference>
<accession>A0A5B1LKQ7</accession>
<sequence length="133" mass="13840">MLEPDPAPAEATMVTAAVLIGFGLPMTAVAASFAFGSLEHILKGLAVALAVWGAGIGAAFWHPLDTAPAGPSEANPVWRIGVPGLAIAAMVVVVYTGKPFVPWMLVLVVGTFFAWTTGSLWLISRRRATAPDE</sequence>
<dbReference type="EMBL" id="VUJV01000002">
    <property type="protein sequence ID" value="KAA1420197.1"/>
    <property type="molecule type" value="Genomic_DNA"/>
</dbReference>
<name>A0A5B1LKQ7_9ACTN</name>
<reference evidence="2 3" key="1">
    <citation type="submission" date="2019-09" db="EMBL/GenBank/DDBJ databases">
        <title>Nocardioides panacisoli sp. nov., isolated from the soil of a ginseng field.</title>
        <authorList>
            <person name="Cho C."/>
        </authorList>
    </citation>
    <scope>NUCLEOTIDE SEQUENCE [LARGE SCALE GENOMIC DNA]</scope>
    <source>
        <strain evidence="2 3">BN130099</strain>
    </source>
</reference>
<feature type="transmembrane region" description="Helical" evidence="1">
    <location>
        <begin position="41"/>
        <end position="64"/>
    </location>
</feature>
<evidence type="ECO:0000313" key="2">
    <source>
        <dbReference type="EMBL" id="KAA1420197.1"/>
    </source>
</evidence>
<feature type="transmembrane region" description="Helical" evidence="1">
    <location>
        <begin position="76"/>
        <end position="95"/>
    </location>
</feature>
<proteinExistence type="predicted"/>
<dbReference type="RefSeq" id="WP_149727621.1">
    <property type="nucleotide sequence ID" value="NZ_VUJV01000002.1"/>
</dbReference>
<feature type="transmembrane region" description="Helical" evidence="1">
    <location>
        <begin position="12"/>
        <end position="35"/>
    </location>
</feature>
<comment type="caution">
    <text evidence="2">The sequence shown here is derived from an EMBL/GenBank/DDBJ whole genome shotgun (WGS) entry which is preliminary data.</text>
</comment>
<feature type="transmembrane region" description="Helical" evidence="1">
    <location>
        <begin position="101"/>
        <end position="123"/>
    </location>
</feature>
<keyword evidence="3" id="KW-1185">Reference proteome</keyword>
<keyword evidence="1" id="KW-1133">Transmembrane helix</keyword>
<evidence type="ECO:0000313" key="3">
    <source>
        <dbReference type="Proteomes" id="UP000325003"/>
    </source>
</evidence>
<organism evidence="2 3">
    <name type="scientific">Nocardioides humilatus</name>
    <dbReference type="NCBI Taxonomy" id="2607660"/>
    <lineage>
        <taxon>Bacteria</taxon>
        <taxon>Bacillati</taxon>
        <taxon>Actinomycetota</taxon>
        <taxon>Actinomycetes</taxon>
        <taxon>Propionibacteriales</taxon>
        <taxon>Nocardioidaceae</taxon>
        <taxon>Nocardioides</taxon>
    </lineage>
</organism>
<protein>
    <submittedName>
        <fullName evidence="2">Uncharacterized protein</fullName>
    </submittedName>
</protein>
<dbReference type="AlphaFoldDB" id="A0A5B1LKQ7"/>
<gene>
    <name evidence="2" type="ORF">F0U44_07165</name>
</gene>